<accession>A0A2T0TZ23</accession>
<dbReference type="SMART" id="SM00278">
    <property type="entry name" value="HhH1"/>
    <property type="match status" value="2"/>
</dbReference>
<proteinExistence type="predicted"/>
<dbReference type="InterPro" id="IPR051675">
    <property type="entry name" value="Endo/Exo/Phosphatase_dom_1"/>
</dbReference>
<organism evidence="4 5">
    <name type="scientific">Knoellia remsis</name>
    <dbReference type="NCBI Taxonomy" id="407159"/>
    <lineage>
        <taxon>Bacteria</taxon>
        <taxon>Bacillati</taxon>
        <taxon>Actinomycetota</taxon>
        <taxon>Actinomycetes</taxon>
        <taxon>Micrococcales</taxon>
        <taxon>Intrasporangiaceae</taxon>
        <taxon>Knoellia</taxon>
    </lineage>
</organism>
<evidence type="ECO:0000313" key="4">
    <source>
        <dbReference type="EMBL" id="PRY50922.1"/>
    </source>
</evidence>
<dbReference type="Gene3D" id="3.10.560.10">
    <property type="entry name" value="Outer membrane lipoprotein wza domain like"/>
    <property type="match status" value="1"/>
</dbReference>
<dbReference type="InterPro" id="IPR004509">
    <property type="entry name" value="Competence_ComEA_HhH"/>
</dbReference>
<feature type="region of interest" description="Disordered" evidence="1">
    <location>
        <begin position="1"/>
        <end position="33"/>
    </location>
</feature>
<dbReference type="Pfam" id="PF10531">
    <property type="entry name" value="SLBB"/>
    <property type="match status" value="1"/>
</dbReference>
<keyword evidence="2" id="KW-1133">Transmembrane helix</keyword>
<dbReference type="SUPFAM" id="SSF47781">
    <property type="entry name" value="RuvA domain 2-like"/>
    <property type="match status" value="1"/>
</dbReference>
<comment type="caution">
    <text evidence="4">The sequence shown here is derived from an EMBL/GenBank/DDBJ whole genome shotgun (WGS) entry which is preliminary data.</text>
</comment>
<feature type="transmembrane region" description="Helical" evidence="2">
    <location>
        <begin position="52"/>
        <end position="73"/>
    </location>
</feature>
<dbReference type="GO" id="GO:0006281">
    <property type="term" value="P:DNA repair"/>
    <property type="evidence" value="ECO:0007669"/>
    <property type="project" value="InterPro"/>
</dbReference>
<evidence type="ECO:0000313" key="5">
    <source>
        <dbReference type="Proteomes" id="UP000237822"/>
    </source>
</evidence>
<dbReference type="InterPro" id="IPR010994">
    <property type="entry name" value="RuvA_2-like"/>
</dbReference>
<protein>
    <submittedName>
        <fullName evidence="4">Competence protein ComEA</fullName>
    </submittedName>
</protein>
<evidence type="ECO:0000256" key="1">
    <source>
        <dbReference type="SAM" id="MobiDB-lite"/>
    </source>
</evidence>
<dbReference type="GO" id="GO:0015628">
    <property type="term" value="P:protein secretion by the type II secretion system"/>
    <property type="evidence" value="ECO:0007669"/>
    <property type="project" value="TreeGrafter"/>
</dbReference>
<keyword evidence="2" id="KW-0472">Membrane</keyword>
<dbReference type="InterPro" id="IPR019554">
    <property type="entry name" value="Soluble_ligand-bd"/>
</dbReference>
<dbReference type="Pfam" id="PF12836">
    <property type="entry name" value="HHH_3"/>
    <property type="match status" value="1"/>
</dbReference>
<sequence>MPSAPDPETDSPRARLRERAGHEPAGRARHRPIEVPRGPVFELPASLREARWVPSGGAALAVVAVVVVVALVFGARVWLASGSGEAVATGEVGPSGVTRGTSTLSRASPDASPSPAGPDGPGGTASPGGSPAAGGRNPLVVHVVGQVAKPGVYSMPPGARVTDAVRAAGGATRGADLAAVNLARAVVDGEQIVVPKPGEVVAGGAAGAGGTAGAGGGGAPGASGGGSGSGGTVSLNTADLAALESLPGVGPVLAQRILDWRTENGRFTTVEELGEVSGIGEKLLAQITPKVTL</sequence>
<dbReference type="GO" id="GO:0003677">
    <property type="term" value="F:DNA binding"/>
    <property type="evidence" value="ECO:0007669"/>
    <property type="project" value="InterPro"/>
</dbReference>
<dbReference type="Gene3D" id="1.10.150.280">
    <property type="entry name" value="AF1531-like domain"/>
    <property type="match status" value="1"/>
</dbReference>
<evidence type="ECO:0000259" key="3">
    <source>
        <dbReference type="SMART" id="SM00278"/>
    </source>
</evidence>
<gene>
    <name evidence="4" type="ORF">BCF74_1373</name>
</gene>
<evidence type="ECO:0000256" key="2">
    <source>
        <dbReference type="SAM" id="Phobius"/>
    </source>
</evidence>
<feature type="region of interest" description="Disordered" evidence="1">
    <location>
        <begin position="209"/>
        <end position="230"/>
    </location>
</feature>
<name>A0A2T0TZ23_9MICO</name>
<feature type="domain" description="Helix-hairpin-helix DNA-binding motif class 1" evidence="3">
    <location>
        <begin position="241"/>
        <end position="260"/>
    </location>
</feature>
<dbReference type="PANTHER" id="PTHR21180:SF32">
    <property type="entry name" value="ENDONUCLEASE_EXONUCLEASE_PHOSPHATASE FAMILY DOMAIN-CONTAINING PROTEIN 1"/>
    <property type="match status" value="1"/>
</dbReference>
<dbReference type="NCBIfam" id="TIGR00426">
    <property type="entry name" value="competence protein ComEA helix-hairpin-helix repeat region"/>
    <property type="match status" value="1"/>
</dbReference>
<dbReference type="AlphaFoldDB" id="A0A2T0TZ23"/>
<dbReference type="GO" id="GO:0015627">
    <property type="term" value="C:type II protein secretion system complex"/>
    <property type="evidence" value="ECO:0007669"/>
    <property type="project" value="TreeGrafter"/>
</dbReference>
<feature type="domain" description="Helix-hairpin-helix DNA-binding motif class 1" evidence="3">
    <location>
        <begin position="271"/>
        <end position="290"/>
    </location>
</feature>
<dbReference type="InterPro" id="IPR003583">
    <property type="entry name" value="Hlx-hairpin-Hlx_DNA-bd_motif"/>
</dbReference>
<dbReference type="Proteomes" id="UP000237822">
    <property type="component" value="Unassembled WGS sequence"/>
</dbReference>
<feature type="compositionally biased region" description="Basic and acidic residues" evidence="1">
    <location>
        <begin position="10"/>
        <end position="33"/>
    </location>
</feature>
<keyword evidence="5" id="KW-1185">Reference proteome</keyword>
<reference evidence="4 5" key="1">
    <citation type="submission" date="2018-03" db="EMBL/GenBank/DDBJ databases">
        <title>Genomic Encyclopedia of Archaeal and Bacterial Type Strains, Phase II (KMG-II): from individual species to whole genera.</title>
        <authorList>
            <person name="Goeker M."/>
        </authorList>
    </citation>
    <scope>NUCLEOTIDE SEQUENCE [LARGE SCALE GENOMIC DNA]</scope>
    <source>
        <strain evidence="4 5">ATCC BAA-1496</strain>
    </source>
</reference>
<keyword evidence="2" id="KW-0812">Transmembrane</keyword>
<feature type="region of interest" description="Disordered" evidence="1">
    <location>
        <begin position="85"/>
        <end position="137"/>
    </location>
</feature>
<dbReference type="PANTHER" id="PTHR21180">
    <property type="entry name" value="ENDONUCLEASE/EXONUCLEASE/PHOSPHATASE FAMILY DOMAIN-CONTAINING PROTEIN 1"/>
    <property type="match status" value="1"/>
</dbReference>
<dbReference type="EMBL" id="PVTI01000037">
    <property type="protein sequence ID" value="PRY50922.1"/>
    <property type="molecule type" value="Genomic_DNA"/>
</dbReference>
<dbReference type="OrthoDB" id="9758724at2"/>
<dbReference type="RefSeq" id="WP_106298908.1">
    <property type="nucleotide sequence ID" value="NZ_PVTI01000037.1"/>
</dbReference>